<evidence type="ECO:0000313" key="3">
    <source>
        <dbReference type="Proteomes" id="UP000276178"/>
    </source>
</evidence>
<dbReference type="AlphaFoldDB" id="A0A3M8A7R2"/>
<reference evidence="2 3" key="1">
    <citation type="submission" date="2018-10" db="EMBL/GenBank/DDBJ databases">
        <title>Phylogenomics of Brevibacillus.</title>
        <authorList>
            <person name="Dunlap C."/>
        </authorList>
    </citation>
    <scope>NUCLEOTIDE SEQUENCE [LARGE SCALE GENOMIC DNA]</scope>
    <source>
        <strain evidence="2 3">NRRL NRS 1219</strain>
    </source>
</reference>
<evidence type="ECO:0000313" key="2">
    <source>
        <dbReference type="EMBL" id="RNB47279.1"/>
    </source>
</evidence>
<gene>
    <name evidence="1" type="ORF">BAG01nite_46010</name>
    <name evidence="2" type="ORF">EB820_24690</name>
</gene>
<comment type="caution">
    <text evidence="2">The sequence shown here is derived from an EMBL/GenBank/DDBJ whole genome shotgun (WGS) entry which is preliminary data.</text>
</comment>
<dbReference type="EMBL" id="RHHN01000096">
    <property type="protein sequence ID" value="RNB47279.1"/>
    <property type="molecule type" value="Genomic_DNA"/>
</dbReference>
<evidence type="ECO:0000313" key="4">
    <source>
        <dbReference type="Proteomes" id="UP000317180"/>
    </source>
</evidence>
<evidence type="ECO:0000313" key="1">
    <source>
        <dbReference type="EMBL" id="GED28499.1"/>
    </source>
</evidence>
<name>A0A3M8A7R2_9BACL</name>
<dbReference type="RefSeq" id="WP_005831458.1">
    <property type="nucleotide sequence ID" value="NZ_BJOD01000075.1"/>
</dbReference>
<sequence>MGQLVAVILNVMLLLMVSLGLLQVHTVVQAENELMEVSAAATKYISNRGGTNESLLQEEVRAFIAKELAEKRFSLSEREISVSVTRTHSADPVLWSHADEFSLVLTIPYPGFTSWILAPAETLQVTRQGTINVMDYDL</sequence>
<reference evidence="1 4" key="2">
    <citation type="submission" date="2019-06" db="EMBL/GenBank/DDBJ databases">
        <title>Whole genome shotgun sequence of Brevibacillus agri NBRC 15538.</title>
        <authorList>
            <person name="Hosoyama A."/>
            <person name="Uohara A."/>
            <person name="Ohji S."/>
            <person name="Ichikawa N."/>
        </authorList>
    </citation>
    <scope>NUCLEOTIDE SEQUENCE [LARGE SCALE GENOMIC DNA]</scope>
    <source>
        <strain evidence="1 4">NBRC 15538</strain>
    </source>
</reference>
<dbReference type="GeneID" id="82809075"/>
<dbReference type="EMBL" id="BJOD01000075">
    <property type="protein sequence ID" value="GED28499.1"/>
    <property type="molecule type" value="Genomic_DNA"/>
</dbReference>
<dbReference type="Proteomes" id="UP000276178">
    <property type="component" value="Unassembled WGS sequence"/>
</dbReference>
<dbReference type="Proteomes" id="UP000317180">
    <property type="component" value="Unassembled WGS sequence"/>
</dbReference>
<protein>
    <submittedName>
        <fullName evidence="2">Uncharacterized protein</fullName>
    </submittedName>
</protein>
<accession>A0A3M8A7R2</accession>
<organism evidence="2 3">
    <name type="scientific">Brevibacillus agri</name>
    <dbReference type="NCBI Taxonomy" id="51101"/>
    <lineage>
        <taxon>Bacteria</taxon>
        <taxon>Bacillati</taxon>
        <taxon>Bacillota</taxon>
        <taxon>Bacilli</taxon>
        <taxon>Bacillales</taxon>
        <taxon>Paenibacillaceae</taxon>
        <taxon>Brevibacillus</taxon>
    </lineage>
</organism>
<keyword evidence="4" id="KW-1185">Reference proteome</keyword>
<dbReference type="OrthoDB" id="2467293at2"/>
<proteinExistence type="predicted"/>